<name>A0A7T8JXE5_CALRO</name>
<proteinExistence type="predicted"/>
<dbReference type="Proteomes" id="UP000595437">
    <property type="component" value="Chromosome 13"/>
</dbReference>
<reference evidence="2" key="1">
    <citation type="submission" date="2021-01" db="EMBL/GenBank/DDBJ databases">
        <title>Caligus Genome Assembly.</title>
        <authorList>
            <person name="Gallardo-Escarate C."/>
        </authorList>
    </citation>
    <scope>NUCLEOTIDE SEQUENCE [LARGE SCALE GENOMIC DNA]</scope>
</reference>
<dbReference type="EMBL" id="CP045902">
    <property type="protein sequence ID" value="QQP38772.1"/>
    <property type="molecule type" value="Genomic_DNA"/>
</dbReference>
<protein>
    <submittedName>
        <fullName evidence="1">Gamma-tubulin complex component</fullName>
    </submittedName>
</protein>
<keyword evidence="2" id="KW-1185">Reference proteome</keyword>
<dbReference type="AlphaFoldDB" id="A0A7T8JXE5"/>
<sequence length="59" mass="6976">MIRTFLLQLTCSQDQNLRFLSFRVDFNSHYKRTDARLGTPLTFQHRRTSAADYPQPSNN</sequence>
<organism evidence="1 2">
    <name type="scientific">Caligus rogercresseyi</name>
    <name type="common">Sea louse</name>
    <dbReference type="NCBI Taxonomy" id="217165"/>
    <lineage>
        <taxon>Eukaryota</taxon>
        <taxon>Metazoa</taxon>
        <taxon>Ecdysozoa</taxon>
        <taxon>Arthropoda</taxon>
        <taxon>Crustacea</taxon>
        <taxon>Multicrustacea</taxon>
        <taxon>Hexanauplia</taxon>
        <taxon>Copepoda</taxon>
        <taxon>Siphonostomatoida</taxon>
        <taxon>Caligidae</taxon>
        <taxon>Caligus</taxon>
    </lineage>
</organism>
<evidence type="ECO:0000313" key="2">
    <source>
        <dbReference type="Proteomes" id="UP000595437"/>
    </source>
</evidence>
<accession>A0A7T8JXE5</accession>
<dbReference type="OrthoDB" id="5860513at2759"/>
<evidence type="ECO:0000313" key="1">
    <source>
        <dbReference type="EMBL" id="QQP38772.1"/>
    </source>
</evidence>
<gene>
    <name evidence="1" type="ORF">FKW44_019450</name>
</gene>